<keyword evidence="4" id="KW-0413">Isomerase</keyword>
<evidence type="ECO:0000256" key="4">
    <source>
        <dbReference type="ARBA" id="ARBA00023235"/>
    </source>
</evidence>
<comment type="caution">
    <text evidence="6">The sequence shown here is derived from an EMBL/GenBank/DDBJ whole genome shotgun (WGS) entry which is preliminary data.</text>
</comment>
<gene>
    <name evidence="6" type="ORF">BSTOLATCC_MIC5340</name>
</gene>
<protein>
    <recommendedName>
        <fullName evidence="5">Pseudouridine synthase RsuA/RluA-like domain-containing protein</fullName>
    </recommendedName>
</protein>
<evidence type="ECO:0000313" key="6">
    <source>
        <dbReference type="EMBL" id="CAG9312085.1"/>
    </source>
</evidence>
<accession>A0AAU9IRF5</accession>
<dbReference type="GO" id="GO:0003723">
    <property type="term" value="F:RNA binding"/>
    <property type="evidence" value="ECO:0007669"/>
    <property type="project" value="InterPro"/>
</dbReference>
<proteinExistence type="inferred from homology"/>
<feature type="domain" description="Pseudouridine synthase RsuA/RluA-like" evidence="5">
    <location>
        <begin position="93"/>
        <end position="231"/>
    </location>
</feature>
<reference evidence="6" key="1">
    <citation type="submission" date="2021-09" db="EMBL/GenBank/DDBJ databases">
        <authorList>
            <consortium name="AG Swart"/>
            <person name="Singh M."/>
            <person name="Singh A."/>
            <person name="Seah K."/>
            <person name="Emmerich C."/>
        </authorList>
    </citation>
    <scope>NUCLEOTIDE SEQUENCE</scope>
    <source>
        <strain evidence="6">ATCC30299</strain>
    </source>
</reference>
<evidence type="ECO:0000256" key="1">
    <source>
        <dbReference type="ARBA" id="ARBA00004173"/>
    </source>
</evidence>
<dbReference type="Proteomes" id="UP001162131">
    <property type="component" value="Unassembled WGS sequence"/>
</dbReference>
<dbReference type="InterPro" id="IPR006145">
    <property type="entry name" value="PsdUridine_synth_RsuA/RluA"/>
</dbReference>
<dbReference type="AlphaFoldDB" id="A0AAU9IRF5"/>
<dbReference type="Pfam" id="PF00849">
    <property type="entry name" value="PseudoU_synth_2"/>
    <property type="match status" value="1"/>
</dbReference>
<name>A0AAU9IRF5_9CILI</name>
<keyword evidence="7" id="KW-1185">Reference proteome</keyword>
<dbReference type="GO" id="GO:0005739">
    <property type="term" value="C:mitochondrion"/>
    <property type="evidence" value="ECO:0007669"/>
    <property type="project" value="UniProtKB-SubCell"/>
</dbReference>
<evidence type="ECO:0000256" key="2">
    <source>
        <dbReference type="ARBA" id="ARBA00010876"/>
    </source>
</evidence>
<organism evidence="6 7">
    <name type="scientific">Blepharisma stoltei</name>
    <dbReference type="NCBI Taxonomy" id="1481888"/>
    <lineage>
        <taxon>Eukaryota</taxon>
        <taxon>Sar</taxon>
        <taxon>Alveolata</taxon>
        <taxon>Ciliophora</taxon>
        <taxon>Postciliodesmatophora</taxon>
        <taxon>Heterotrichea</taxon>
        <taxon>Heterotrichida</taxon>
        <taxon>Blepharismidae</taxon>
        <taxon>Blepharisma</taxon>
    </lineage>
</organism>
<dbReference type="GO" id="GO:0009982">
    <property type="term" value="F:pseudouridine synthase activity"/>
    <property type="evidence" value="ECO:0007669"/>
    <property type="project" value="InterPro"/>
</dbReference>
<keyword evidence="3" id="KW-0496">Mitochondrion</keyword>
<dbReference type="EMBL" id="CAJZBQ010000005">
    <property type="protein sequence ID" value="CAG9312085.1"/>
    <property type="molecule type" value="Genomic_DNA"/>
</dbReference>
<dbReference type="GO" id="GO:0000455">
    <property type="term" value="P:enzyme-directed rRNA pseudouridine synthesis"/>
    <property type="evidence" value="ECO:0007669"/>
    <property type="project" value="TreeGrafter"/>
</dbReference>
<evidence type="ECO:0000313" key="7">
    <source>
        <dbReference type="Proteomes" id="UP001162131"/>
    </source>
</evidence>
<dbReference type="PANTHER" id="PTHR21600:SF81">
    <property type="entry name" value="21S RRNA PSEUDOURIDINE(2819) SYNTHASE"/>
    <property type="match status" value="1"/>
</dbReference>
<dbReference type="CDD" id="cd02869">
    <property type="entry name" value="PseudoU_synth_RluA_like"/>
    <property type="match status" value="1"/>
</dbReference>
<dbReference type="InterPro" id="IPR050188">
    <property type="entry name" value="RluA_PseudoU_synthase"/>
</dbReference>
<comment type="similarity">
    <text evidence="2">Belongs to the pseudouridine synthase RluA family.</text>
</comment>
<dbReference type="InterPro" id="IPR020103">
    <property type="entry name" value="PsdUridine_synth_cat_dom_sf"/>
</dbReference>
<evidence type="ECO:0000259" key="5">
    <source>
        <dbReference type="Pfam" id="PF00849"/>
    </source>
</evidence>
<comment type="subcellular location">
    <subcellularLocation>
        <location evidence="1">Mitochondrion</location>
    </subcellularLocation>
</comment>
<dbReference type="PANTHER" id="PTHR21600">
    <property type="entry name" value="MITOCHONDRIAL RNA PSEUDOURIDINE SYNTHASE"/>
    <property type="match status" value="1"/>
</dbReference>
<dbReference type="SUPFAM" id="SSF55120">
    <property type="entry name" value="Pseudouridine synthase"/>
    <property type="match status" value="1"/>
</dbReference>
<evidence type="ECO:0000256" key="3">
    <source>
        <dbReference type="ARBA" id="ARBA00023128"/>
    </source>
</evidence>
<dbReference type="Gene3D" id="3.30.2350.10">
    <property type="entry name" value="Pseudouridine synthase"/>
    <property type="match status" value="1"/>
</dbReference>
<sequence>MQSLMIGFKDAGLRLDKFLLKRSKLPWTLVNKLLRTGEVYAMNESGKTSSNLYKLQINDKFYFPKYINFDSPIVANNDMKDMFQKWIIYEDDDIIVINKPAGIATQGGIKIKLSADKLAMNYFEGSRLMHRLDQNVSGIMAFGKSSKACQLDMEEKEYIGIVKGKPLKDKGELSTFLKESEEGWQEVNEVGKFAKTFYEMLTTSKYLGSPFSCLKFKLVTGRKHQIRVHASKVLKCPLVGDYKYGFDCSEFNKEDRIYLHSWGLKIKGKKLEAELPQDFKDMQAKLGLHNLLK</sequence>